<evidence type="ECO:0000313" key="2">
    <source>
        <dbReference type="Proteomes" id="UP000018438"/>
    </source>
</evidence>
<gene>
    <name evidence="1" type="ORF">F965_02470</name>
</gene>
<accession>N8XTV0</accession>
<dbReference type="HOGENOM" id="CLU_3039480_0_0_6"/>
<dbReference type="EMBL" id="APPI01000022">
    <property type="protein sequence ID" value="ENV12449.1"/>
    <property type="molecule type" value="Genomic_DNA"/>
</dbReference>
<dbReference type="PATRIC" id="fig|1217675.3.peg.2391"/>
<comment type="caution">
    <text evidence="1">The sequence shown here is derived from an EMBL/GenBank/DDBJ whole genome shotgun (WGS) entry which is preliminary data.</text>
</comment>
<dbReference type="RefSeq" id="WP_004809424.1">
    <property type="nucleotide sequence ID" value="NZ_KB849443.1"/>
</dbReference>
<proteinExistence type="predicted"/>
<evidence type="ECO:0000313" key="1">
    <source>
        <dbReference type="EMBL" id="ENV12449.1"/>
    </source>
</evidence>
<protein>
    <submittedName>
        <fullName evidence="1">Uncharacterized protein</fullName>
    </submittedName>
</protein>
<dbReference type="AlphaFoldDB" id="N8XTV0"/>
<reference evidence="1 2" key="1">
    <citation type="submission" date="2013-02" db="EMBL/GenBank/DDBJ databases">
        <title>The Genome Sequence of Acinetobacter schindleri NIPH 900.</title>
        <authorList>
            <consortium name="The Broad Institute Genome Sequencing Platform"/>
            <consortium name="The Broad Institute Genome Sequencing Center for Infectious Disease"/>
            <person name="Cerqueira G."/>
            <person name="Feldgarden M."/>
            <person name="Courvalin P."/>
            <person name="Perichon B."/>
            <person name="Grillot-Courvalin C."/>
            <person name="Clermont D."/>
            <person name="Rocha E."/>
            <person name="Yoon E.-J."/>
            <person name="Nemec A."/>
            <person name="Walker B."/>
            <person name="Young S.K."/>
            <person name="Zeng Q."/>
            <person name="Gargeya S."/>
            <person name="Fitzgerald M."/>
            <person name="Haas B."/>
            <person name="Abouelleil A."/>
            <person name="Alvarado L."/>
            <person name="Arachchi H.M."/>
            <person name="Berlin A.M."/>
            <person name="Chapman S.B."/>
            <person name="Dewar J."/>
            <person name="Goldberg J."/>
            <person name="Griggs A."/>
            <person name="Gujja S."/>
            <person name="Hansen M."/>
            <person name="Howarth C."/>
            <person name="Imamovic A."/>
            <person name="Larimer J."/>
            <person name="McCowan C."/>
            <person name="Murphy C."/>
            <person name="Neiman D."/>
            <person name="Pearson M."/>
            <person name="Priest M."/>
            <person name="Roberts A."/>
            <person name="Saif S."/>
            <person name="Shea T."/>
            <person name="Sisk P."/>
            <person name="Sykes S."/>
            <person name="Wortman J."/>
            <person name="Nusbaum C."/>
            <person name="Birren B."/>
        </authorList>
    </citation>
    <scope>NUCLEOTIDE SEQUENCE [LARGE SCALE GENOMIC DNA]</scope>
    <source>
        <strain evidence="1 2">NIPH 900</strain>
    </source>
</reference>
<organism evidence="1 2">
    <name type="scientific">Acinetobacter schindleri NIPH 900</name>
    <dbReference type="NCBI Taxonomy" id="1217675"/>
    <lineage>
        <taxon>Bacteria</taxon>
        <taxon>Pseudomonadati</taxon>
        <taxon>Pseudomonadota</taxon>
        <taxon>Gammaproteobacteria</taxon>
        <taxon>Moraxellales</taxon>
        <taxon>Moraxellaceae</taxon>
        <taxon>Acinetobacter</taxon>
    </lineage>
</organism>
<dbReference type="Proteomes" id="UP000018438">
    <property type="component" value="Unassembled WGS sequence"/>
</dbReference>
<sequence>MFLSVEFLFFVGQNDVLLIKVGFRHVNPKGISCQFAYLDRLFFYELYGYKYAKG</sequence>
<name>N8XTV0_9GAMM</name>
<keyword evidence="2" id="KW-1185">Reference proteome</keyword>